<accession>A0A4R6FC66</accession>
<organism evidence="1 2">
    <name type="scientific">Stakelama pacifica</name>
    <dbReference type="NCBI Taxonomy" id="517720"/>
    <lineage>
        <taxon>Bacteria</taxon>
        <taxon>Pseudomonadati</taxon>
        <taxon>Pseudomonadota</taxon>
        <taxon>Alphaproteobacteria</taxon>
        <taxon>Sphingomonadales</taxon>
        <taxon>Sphingomonadaceae</taxon>
        <taxon>Stakelama</taxon>
    </lineage>
</organism>
<name>A0A4R6FC66_9SPHN</name>
<evidence type="ECO:0000313" key="2">
    <source>
        <dbReference type="Proteomes" id="UP000295493"/>
    </source>
</evidence>
<dbReference type="Proteomes" id="UP000295493">
    <property type="component" value="Unassembled WGS sequence"/>
</dbReference>
<dbReference type="OrthoDB" id="7473760at2"/>
<keyword evidence="2" id="KW-1185">Reference proteome</keyword>
<dbReference type="AlphaFoldDB" id="A0A4R6FC66"/>
<sequence>MSRGPDAATLVERALARSAAETQCDPVVTAAEWESWASVTFTGARHRIELSLSDGEATRMWLAGLAEREFALPGHLVADLEVAKVSARANRRIATIHVLTVEDR</sequence>
<dbReference type="EMBL" id="SNWD01000015">
    <property type="protein sequence ID" value="TDN78791.1"/>
    <property type="molecule type" value="Genomic_DNA"/>
</dbReference>
<evidence type="ECO:0000313" key="1">
    <source>
        <dbReference type="EMBL" id="TDN78791.1"/>
    </source>
</evidence>
<comment type="caution">
    <text evidence="1">The sequence shown here is derived from an EMBL/GenBank/DDBJ whole genome shotgun (WGS) entry which is preliminary data.</text>
</comment>
<dbReference type="RefSeq" id="WP_133496838.1">
    <property type="nucleotide sequence ID" value="NZ_BMLU01000014.1"/>
</dbReference>
<protein>
    <submittedName>
        <fullName evidence="1">Uncharacterized protein</fullName>
    </submittedName>
</protein>
<reference evidence="1 2" key="1">
    <citation type="submission" date="2019-03" db="EMBL/GenBank/DDBJ databases">
        <title>Genomic Encyclopedia of Type Strains, Phase IV (KMG-IV): sequencing the most valuable type-strain genomes for metagenomic binning, comparative biology and taxonomic classification.</title>
        <authorList>
            <person name="Goeker M."/>
        </authorList>
    </citation>
    <scope>NUCLEOTIDE SEQUENCE [LARGE SCALE GENOMIC DNA]</scope>
    <source>
        <strain evidence="1 2">DSM 25059</strain>
    </source>
</reference>
<proteinExistence type="predicted"/>
<gene>
    <name evidence="1" type="ORF">EV664_11555</name>
</gene>